<evidence type="ECO:0000313" key="2">
    <source>
        <dbReference type="EMBL" id="AYB29944.1"/>
    </source>
</evidence>
<dbReference type="OrthoDB" id="9803927at2"/>
<feature type="signal peptide" evidence="1">
    <location>
        <begin position="1"/>
        <end position="21"/>
    </location>
</feature>
<protein>
    <submittedName>
        <fullName evidence="2">YncE family protein</fullName>
    </submittedName>
</protein>
<dbReference type="KEGG" id="chk:D4L85_04830"/>
<keyword evidence="3" id="KW-1185">Reference proteome</keyword>
<dbReference type="PANTHER" id="PTHR47197">
    <property type="entry name" value="PROTEIN NIRF"/>
    <property type="match status" value="1"/>
</dbReference>
<organism evidence="2 3">
    <name type="scientific">Chryseolinea soli</name>
    <dbReference type="NCBI Taxonomy" id="2321403"/>
    <lineage>
        <taxon>Bacteria</taxon>
        <taxon>Pseudomonadati</taxon>
        <taxon>Bacteroidota</taxon>
        <taxon>Cytophagia</taxon>
        <taxon>Cytophagales</taxon>
        <taxon>Fulvivirgaceae</taxon>
        <taxon>Chryseolinea</taxon>
    </lineage>
</organism>
<evidence type="ECO:0000256" key="1">
    <source>
        <dbReference type="SAM" id="SignalP"/>
    </source>
</evidence>
<dbReference type="InterPro" id="IPR015943">
    <property type="entry name" value="WD40/YVTN_repeat-like_dom_sf"/>
</dbReference>
<feature type="chain" id="PRO_5017214573" evidence="1">
    <location>
        <begin position="22"/>
        <end position="361"/>
    </location>
</feature>
<dbReference type="Gene3D" id="2.130.10.10">
    <property type="entry name" value="YVTN repeat-like/Quinoprotein amine dehydrogenase"/>
    <property type="match status" value="2"/>
</dbReference>
<dbReference type="InterPro" id="IPR051200">
    <property type="entry name" value="Host-pathogen_enzymatic-act"/>
</dbReference>
<dbReference type="PANTHER" id="PTHR47197:SF3">
    <property type="entry name" value="DIHYDRO-HEME D1 DEHYDROGENASE"/>
    <property type="match status" value="1"/>
</dbReference>
<dbReference type="InterPro" id="IPR011048">
    <property type="entry name" value="Haem_d1_sf"/>
</dbReference>
<sequence>MKYKNSLATGRSFLLAATVFASFHYATAQKADLLVVNKIKTNGNLEGNIAFVNLATGKVIKTVPVGKEPHEVVVSDDKKYAAVSNTGSYQEAGNTLSIIDIAAQKEIHRVDLGPLWNPHGLWTMNGLFYFTAESSRAIGAYDPTINKIVWLNGTGQDGTHTLAATQDGKYLAATNRGSGTISIFYLHKEKWGSDKNNPSNEEEKPDPLAPGVWQETIVPVGRNPEGIVISPDEKQVYVGLKNGEGVAVVDLATKTKVDNFKAGDAKQLSRLKFSKDGKYLLGTDNWPGGDLVIIDVTTKQVVKKISLGQGAEAIFIEPDGRHVLVSVTGKDNVAEIDLQTFQVTRTIQTGQGPDGMAWLGN</sequence>
<gene>
    <name evidence="2" type="ORF">D4L85_04830</name>
</gene>
<accession>A0A385SG90</accession>
<dbReference type="SUPFAM" id="SSF51004">
    <property type="entry name" value="C-terminal (heme d1) domain of cytochrome cd1-nitrite reductase"/>
    <property type="match status" value="1"/>
</dbReference>
<dbReference type="RefSeq" id="WP_119753251.1">
    <property type="nucleotide sequence ID" value="NZ_CP032382.1"/>
</dbReference>
<dbReference type="EMBL" id="CP032382">
    <property type="protein sequence ID" value="AYB29944.1"/>
    <property type="molecule type" value="Genomic_DNA"/>
</dbReference>
<name>A0A385SG90_9BACT</name>
<evidence type="ECO:0000313" key="3">
    <source>
        <dbReference type="Proteomes" id="UP000266183"/>
    </source>
</evidence>
<proteinExistence type="predicted"/>
<reference evidence="3" key="1">
    <citation type="submission" date="2018-09" db="EMBL/GenBank/DDBJ databases">
        <title>Chryseolinea sp. KIS68-18 isolated from soil.</title>
        <authorList>
            <person name="Weon H.-Y."/>
            <person name="Kwon S.-W."/>
            <person name="Lee S.A."/>
        </authorList>
    </citation>
    <scope>NUCLEOTIDE SEQUENCE [LARGE SCALE GENOMIC DNA]</scope>
    <source>
        <strain evidence="3">KIS68-18</strain>
    </source>
</reference>
<dbReference type="AlphaFoldDB" id="A0A385SG90"/>
<dbReference type="Proteomes" id="UP000266183">
    <property type="component" value="Chromosome"/>
</dbReference>
<keyword evidence="1" id="KW-0732">Signal</keyword>